<feature type="region of interest" description="Disordered" evidence="1">
    <location>
        <begin position="1"/>
        <end position="20"/>
    </location>
</feature>
<organism evidence="3 4">
    <name type="scientific">Simplicispira metamorpha</name>
    <dbReference type="NCBI Taxonomy" id="80881"/>
    <lineage>
        <taxon>Bacteria</taxon>
        <taxon>Pseudomonadati</taxon>
        <taxon>Pseudomonadota</taxon>
        <taxon>Betaproteobacteria</taxon>
        <taxon>Burkholderiales</taxon>
        <taxon>Comamonadaceae</taxon>
        <taxon>Simplicispira</taxon>
    </lineage>
</organism>
<dbReference type="Gene3D" id="3.40.630.30">
    <property type="match status" value="1"/>
</dbReference>
<dbReference type="InterPro" id="IPR016181">
    <property type="entry name" value="Acyl_CoA_acyltransferase"/>
</dbReference>
<feature type="domain" description="N-acetyltransferase" evidence="2">
    <location>
        <begin position="192"/>
        <end position="336"/>
    </location>
</feature>
<accession>A0A4V2SKR5</accession>
<dbReference type="Gene3D" id="3.30.565.10">
    <property type="entry name" value="Histidine kinase-like ATPase, C-terminal domain"/>
    <property type="match status" value="1"/>
</dbReference>
<dbReference type="InterPro" id="IPR036890">
    <property type="entry name" value="HATPase_C_sf"/>
</dbReference>
<dbReference type="GO" id="GO:0016747">
    <property type="term" value="F:acyltransferase activity, transferring groups other than amino-acyl groups"/>
    <property type="evidence" value="ECO:0007669"/>
    <property type="project" value="InterPro"/>
</dbReference>
<evidence type="ECO:0000256" key="1">
    <source>
        <dbReference type="SAM" id="MobiDB-lite"/>
    </source>
</evidence>
<sequence>MADCSMPTQTPTPQPPDPRHDWLRLSVPAHPRAIAIVQALLSAQASTQGFTPAQRMRMQTAAEEALLTVLRCAHDDEPDADAASVLDILVAVLPPVLQLRITDHGLPYDLSLVPQYDPAQPDSAVQDDAGLSAFLMHQLVDRSRVLNLGAQGQHVELEWWLPQQGALTTPVANHAASDHAGPTPVEPAPAPTTLRPLEAGDAIHLARLMYRSYGYSYVNPDMYIAERILARGQDGRLTSWVAQAQDAAGAPIVGHIALMKDHRDDPALEVGAAVVAPDQRGGGLLGQLLQTVTQALEQRPEAAAFVHAVTRHPYTQKTFGRLGYLPTALLLAYTPASLQFRSIPGQASTQRGSVFYACRLLRPAPPVDVHLPPDLASLVLPRAADIGMELRPQPLRRDALQGATQLQVRVEPALNAAFVVVRHAGADLGEVLQRALRQWCRQQVDAIYLSLDLCDPGTPAAWECAAPLGFLPAGLTPYMPWPATLALQYLNNQWLQADAIATVGPAAQALRDQVFAAYRQRECL</sequence>
<name>A0A4V2SKR5_9BURK</name>
<dbReference type="AlphaFoldDB" id="A0A4V2SKR5"/>
<dbReference type="Pfam" id="PF13673">
    <property type="entry name" value="Acetyltransf_10"/>
    <property type="match status" value="1"/>
</dbReference>
<dbReference type="InterPro" id="IPR000182">
    <property type="entry name" value="GNAT_dom"/>
</dbReference>
<dbReference type="RefSeq" id="WP_157983688.1">
    <property type="nucleotide sequence ID" value="NZ_QXNC01000019.1"/>
</dbReference>
<evidence type="ECO:0000313" key="3">
    <source>
        <dbReference type="EMBL" id="TCP20556.1"/>
    </source>
</evidence>
<dbReference type="EMBL" id="SLXH01000001">
    <property type="protein sequence ID" value="TCP20556.1"/>
    <property type="molecule type" value="Genomic_DNA"/>
</dbReference>
<protein>
    <submittedName>
        <fullName evidence="3">Anti-sigma regulatory factor (Ser/Thr protein kinase)</fullName>
    </submittedName>
</protein>
<keyword evidence="4" id="KW-1185">Reference proteome</keyword>
<dbReference type="Proteomes" id="UP000295182">
    <property type="component" value="Unassembled WGS sequence"/>
</dbReference>
<gene>
    <name evidence="3" type="ORF">EV674_101211</name>
</gene>
<dbReference type="PROSITE" id="PS51186">
    <property type="entry name" value="GNAT"/>
    <property type="match status" value="1"/>
</dbReference>
<evidence type="ECO:0000313" key="4">
    <source>
        <dbReference type="Proteomes" id="UP000295182"/>
    </source>
</evidence>
<reference evidence="3 4" key="1">
    <citation type="submission" date="2019-03" db="EMBL/GenBank/DDBJ databases">
        <title>Genomic Encyclopedia of Type Strains, Phase IV (KMG-IV): sequencing the most valuable type-strain genomes for metagenomic binning, comparative biology and taxonomic classification.</title>
        <authorList>
            <person name="Goeker M."/>
        </authorList>
    </citation>
    <scope>NUCLEOTIDE SEQUENCE [LARGE SCALE GENOMIC DNA]</scope>
    <source>
        <strain evidence="3 4">DSM 1837</strain>
    </source>
</reference>
<proteinExistence type="predicted"/>
<dbReference type="OrthoDB" id="9792240at2"/>
<comment type="caution">
    <text evidence="3">The sequence shown here is derived from an EMBL/GenBank/DDBJ whole genome shotgun (WGS) entry which is preliminary data.</text>
</comment>
<dbReference type="Pfam" id="PF13581">
    <property type="entry name" value="HATPase_c_2"/>
    <property type="match status" value="1"/>
</dbReference>
<dbReference type="InterPro" id="IPR003594">
    <property type="entry name" value="HATPase_dom"/>
</dbReference>
<dbReference type="SUPFAM" id="SSF55729">
    <property type="entry name" value="Acyl-CoA N-acyltransferases (Nat)"/>
    <property type="match status" value="1"/>
</dbReference>
<evidence type="ECO:0000259" key="2">
    <source>
        <dbReference type="PROSITE" id="PS51186"/>
    </source>
</evidence>